<dbReference type="CDD" id="cd12087">
    <property type="entry name" value="TM_EGFR-like"/>
    <property type="match status" value="1"/>
</dbReference>
<feature type="chain" id="PRO_5019405996" description="Mid2 domain-containing protein" evidence="3">
    <location>
        <begin position="31"/>
        <end position="295"/>
    </location>
</feature>
<protein>
    <recommendedName>
        <fullName evidence="6">Mid2 domain-containing protein</fullName>
    </recommendedName>
</protein>
<keyword evidence="2" id="KW-0812">Transmembrane</keyword>
<evidence type="ECO:0000313" key="5">
    <source>
        <dbReference type="Proteomes" id="UP000283269"/>
    </source>
</evidence>
<comment type="caution">
    <text evidence="4">The sequence shown here is derived from an EMBL/GenBank/DDBJ whole genome shotgun (WGS) entry which is preliminary data.</text>
</comment>
<evidence type="ECO:0000256" key="1">
    <source>
        <dbReference type="SAM" id="MobiDB-lite"/>
    </source>
</evidence>
<feature type="transmembrane region" description="Helical" evidence="2">
    <location>
        <begin position="196"/>
        <end position="220"/>
    </location>
</feature>
<evidence type="ECO:0008006" key="6">
    <source>
        <dbReference type="Google" id="ProtNLM"/>
    </source>
</evidence>
<gene>
    <name evidence="4" type="ORF">CVT25_011823</name>
</gene>
<dbReference type="AlphaFoldDB" id="A0A409WJA4"/>
<accession>A0A409WJA4</accession>
<evidence type="ECO:0000256" key="2">
    <source>
        <dbReference type="SAM" id="Phobius"/>
    </source>
</evidence>
<reference evidence="4 5" key="1">
    <citation type="journal article" date="2018" name="Evol. Lett.">
        <title>Horizontal gene cluster transfer increased hallucinogenic mushroom diversity.</title>
        <authorList>
            <person name="Reynolds H.T."/>
            <person name="Vijayakumar V."/>
            <person name="Gluck-Thaler E."/>
            <person name="Korotkin H.B."/>
            <person name="Matheny P.B."/>
            <person name="Slot J.C."/>
        </authorList>
    </citation>
    <scope>NUCLEOTIDE SEQUENCE [LARGE SCALE GENOMIC DNA]</scope>
    <source>
        <strain evidence="4 5">2631</strain>
    </source>
</reference>
<proteinExistence type="predicted"/>
<evidence type="ECO:0000256" key="3">
    <source>
        <dbReference type="SAM" id="SignalP"/>
    </source>
</evidence>
<feature type="compositionally biased region" description="Polar residues" evidence="1">
    <location>
        <begin position="122"/>
        <end position="141"/>
    </location>
</feature>
<keyword evidence="5" id="KW-1185">Reference proteome</keyword>
<keyword evidence="2" id="KW-1133">Transmembrane helix</keyword>
<keyword evidence="3" id="KW-0732">Signal</keyword>
<feature type="region of interest" description="Disordered" evidence="1">
    <location>
        <begin position="83"/>
        <end position="141"/>
    </location>
</feature>
<dbReference type="Proteomes" id="UP000283269">
    <property type="component" value="Unassembled WGS sequence"/>
</dbReference>
<organism evidence="4 5">
    <name type="scientific">Psilocybe cyanescens</name>
    <dbReference type="NCBI Taxonomy" id="93625"/>
    <lineage>
        <taxon>Eukaryota</taxon>
        <taxon>Fungi</taxon>
        <taxon>Dikarya</taxon>
        <taxon>Basidiomycota</taxon>
        <taxon>Agaricomycotina</taxon>
        <taxon>Agaricomycetes</taxon>
        <taxon>Agaricomycetidae</taxon>
        <taxon>Agaricales</taxon>
        <taxon>Agaricineae</taxon>
        <taxon>Strophariaceae</taxon>
        <taxon>Psilocybe</taxon>
    </lineage>
</organism>
<sequence>MTALVKFPPHFLHNLLIYLSLGFFCPRTTSSSAKATPTSVKVTTVVRISTTTPKAVSTVTSVVASVTVQQVTVTSKAVVTTTPTIPAQDPSSTGGGNDAGSSSSLSSNSGDQSSSAIATGIRDSSQDSNDGDSPQPSSSFSLFKYRTTDENGYTIDATSTIFIQPSSTGSGADANGNSNTNAKTQSTSAVSKGANVGAIVGGIVGAITFILLVLFAIWFIRRRKKNRTAPSSEFISSYRTPFGGSAESRFRHLDDSNFDADAQSISNFPFEPSPPIGIQESHRSFFHVREKSDNN</sequence>
<dbReference type="OrthoDB" id="3070200at2759"/>
<dbReference type="EMBL" id="NHYD01003415">
    <property type="protein sequence ID" value="PPQ78551.1"/>
    <property type="molecule type" value="Genomic_DNA"/>
</dbReference>
<feature type="signal peptide" evidence="3">
    <location>
        <begin position="1"/>
        <end position="30"/>
    </location>
</feature>
<dbReference type="STRING" id="93625.A0A409WJA4"/>
<evidence type="ECO:0000313" key="4">
    <source>
        <dbReference type="EMBL" id="PPQ78551.1"/>
    </source>
</evidence>
<dbReference type="InParanoid" id="A0A409WJA4"/>
<feature type="compositionally biased region" description="Low complexity" evidence="1">
    <location>
        <begin position="99"/>
        <end position="116"/>
    </location>
</feature>
<keyword evidence="2" id="KW-0472">Membrane</keyword>
<name>A0A409WJA4_PSICY</name>